<accession>A0AAD5SWJ0</accession>
<feature type="region of interest" description="Disordered" evidence="4">
    <location>
        <begin position="206"/>
        <end position="235"/>
    </location>
</feature>
<dbReference type="GO" id="GO:0005739">
    <property type="term" value="C:mitochondrion"/>
    <property type="evidence" value="ECO:0007669"/>
    <property type="project" value="TreeGrafter"/>
</dbReference>
<feature type="compositionally biased region" description="Low complexity" evidence="4">
    <location>
        <begin position="264"/>
        <end position="275"/>
    </location>
</feature>
<dbReference type="PANTHER" id="PTHR10744">
    <property type="entry name" value="40S RIBOSOMAL PROTEIN S11 FAMILY MEMBER"/>
    <property type="match status" value="1"/>
</dbReference>
<sequence length="311" mass="33924">MSAAIASSKSASRPAQTFFGLVVSAKLMQKTIKVRVARTKMHPTVLKPITTHKNFLVHDAKESCVVGDWVRIDACRKQSKNKNFKLGEIVHPAVRVVEPDTGVVHSQASKYPNLAVGAGAPVRRITADLMDASGPHNSDPQRLYSKTNPSPTHRRQQRCDADNEAGLTNIDETRLAFCKSANLAAMPRGAPCTVFDDDERVIVTHLVGSTRRHRSKNEKSDERNPKNVENTSMQRTRLKAMIKLINVAIYNLKKDKQSGGGDSGKNSSGCDSDGGYDAKKKGTTPIKKGSGEYDSYEYVKSSKKSVAGGDD</sequence>
<evidence type="ECO:0000256" key="3">
    <source>
        <dbReference type="ARBA" id="ARBA00023274"/>
    </source>
</evidence>
<evidence type="ECO:0000313" key="5">
    <source>
        <dbReference type="EMBL" id="KAJ3113900.1"/>
    </source>
</evidence>
<keyword evidence="3" id="KW-0687">Ribonucleoprotein</keyword>
<dbReference type="InterPro" id="IPR012340">
    <property type="entry name" value="NA-bd_OB-fold"/>
</dbReference>
<dbReference type="EMBL" id="JADGJH010001411">
    <property type="protein sequence ID" value="KAJ3113900.1"/>
    <property type="molecule type" value="Genomic_DNA"/>
</dbReference>
<dbReference type="Gene3D" id="2.40.50.140">
    <property type="entry name" value="Nucleic acid-binding proteins"/>
    <property type="match status" value="1"/>
</dbReference>
<dbReference type="PANTHER" id="PTHR10744:SF1">
    <property type="entry name" value="SMALL RIBOSOMAL SUBUNIT PROTEIN US17M"/>
    <property type="match status" value="1"/>
</dbReference>
<proteinExistence type="inferred from homology"/>
<dbReference type="SUPFAM" id="SSF50249">
    <property type="entry name" value="Nucleic acid-binding proteins"/>
    <property type="match status" value="1"/>
</dbReference>
<evidence type="ECO:0000313" key="6">
    <source>
        <dbReference type="Proteomes" id="UP001211907"/>
    </source>
</evidence>
<reference evidence="5" key="1">
    <citation type="submission" date="2020-05" db="EMBL/GenBank/DDBJ databases">
        <title>Phylogenomic resolution of chytrid fungi.</title>
        <authorList>
            <person name="Stajich J.E."/>
            <person name="Amses K."/>
            <person name="Simmons R."/>
            <person name="Seto K."/>
            <person name="Myers J."/>
            <person name="Bonds A."/>
            <person name="Quandt C.A."/>
            <person name="Barry K."/>
            <person name="Liu P."/>
            <person name="Grigoriev I."/>
            <person name="Longcore J.E."/>
            <person name="James T.Y."/>
        </authorList>
    </citation>
    <scope>NUCLEOTIDE SEQUENCE</scope>
    <source>
        <strain evidence="5">JEL0513</strain>
    </source>
</reference>
<feature type="region of interest" description="Disordered" evidence="4">
    <location>
        <begin position="255"/>
        <end position="311"/>
    </location>
</feature>
<protein>
    <submittedName>
        <fullName evidence="5">37S ribosomal protein S17 mitochondrial</fullName>
    </submittedName>
</protein>
<keyword evidence="2 5" id="KW-0689">Ribosomal protein</keyword>
<feature type="compositionally biased region" description="Polar residues" evidence="4">
    <location>
        <begin position="135"/>
        <end position="151"/>
    </location>
</feature>
<keyword evidence="6" id="KW-1185">Reference proteome</keyword>
<evidence type="ECO:0000256" key="1">
    <source>
        <dbReference type="ARBA" id="ARBA00010254"/>
    </source>
</evidence>
<dbReference type="AlphaFoldDB" id="A0AAD5SWJ0"/>
<evidence type="ECO:0000256" key="2">
    <source>
        <dbReference type="ARBA" id="ARBA00022980"/>
    </source>
</evidence>
<dbReference type="GO" id="GO:0005840">
    <property type="term" value="C:ribosome"/>
    <property type="evidence" value="ECO:0007669"/>
    <property type="project" value="UniProtKB-KW"/>
</dbReference>
<organism evidence="5 6">
    <name type="scientific">Physocladia obscura</name>
    <dbReference type="NCBI Taxonomy" id="109957"/>
    <lineage>
        <taxon>Eukaryota</taxon>
        <taxon>Fungi</taxon>
        <taxon>Fungi incertae sedis</taxon>
        <taxon>Chytridiomycota</taxon>
        <taxon>Chytridiomycota incertae sedis</taxon>
        <taxon>Chytridiomycetes</taxon>
        <taxon>Chytridiales</taxon>
        <taxon>Chytriomycetaceae</taxon>
        <taxon>Physocladia</taxon>
    </lineage>
</organism>
<dbReference type="Pfam" id="PF00366">
    <property type="entry name" value="Ribosomal_S17"/>
    <property type="match status" value="1"/>
</dbReference>
<dbReference type="CDD" id="cd00364">
    <property type="entry name" value="Ribosomal_uS17"/>
    <property type="match status" value="1"/>
</dbReference>
<dbReference type="GO" id="GO:0006412">
    <property type="term" value="P:translation"/>
    <property type="evidence" value="ECO:0007669"/>
    <property type="project" value="InterPro"/>
</dbReference>
<gene>
    <name evidence="5" type="primary">MRPS17</name>
    <name evidence="5" type="ORF">HK100_001859</name>
</gene>
<dbReference type="GO" id="GO:1990904">
    <property type="term" value="C:ribonucleoprotein complex"/>
    <property type="evidence" value="ECO:0007669"/>
    <property type="project" value="UniProtKB-KW"/>
</dbReference>
<evidence type="ECO:0000256" key="4">
    <source>
        <dbReference type="SAM" id="MobiDB-lite"/>
    </source>
</evidence>
<dbReference type="Proteomes" id="UP001211907">
    <property type="component" value="Unassembled WGS sequence"/>
</dbReference>
<dbReference type="InterPro" id="IPR000266">
    <property type="entry name" value="Ribosomal_uS17"/>
</dbReference>
<feature type="region of interest" description="Disordered" evidence="4">
    <location>
        <begin position="130"/>
        <end position="163"/>
    </location>
</feature>
<dbReference type="GO" id="GO:0003735">
    <property type="term" value="F:structural constituent of ribosome"/>
    <property type="evidence" value="ECO:0007669"/>
    <property type="project" value="InterPro"/>
</dbReference>
<comment type="similarity">
    <text evidence="1">Belongs to the universal ribosomal protein uS17 family.</text>
</comment>
<name>A0AAD5SWJ0_9FUNG</name>
<comment type="caution">
    <text evidence="5">The sequence shown here is derived from an EMBL/GenBank/DDBJ whole genome shotgun (WGS) entry which is preliminary data.</text>
</comment>
<feature type="compositionally biased region" description="Basic and acidic residues" evidence="4">
    <location>
        <begin position="217"/>
        <end position="226"/>
    </location>
</feature>